<evidence type="ECO:0000256" key="2">
    <source>
        <dbReference type="ARBA" id="ARBA00022576"/>
    </source>
</evidence>
<sequence length="388" mass="42419">MIQTSRRLQELPTQFFANLVRQVNQKIAEGKDVINLGQGNPDQPTPPGIIQTLQQAAEKPANHKYSQFRGNHFFKQAAADFYLEHYGVTLDPETEIAVMGGSKIGLVELPLALLNPEDSILLPDPGYPDYLSGVVLAQVQQEFLPLLPENGYLPDYSKLSQEVLEKAKLLFLNYPNNPTGAQATADFFDETVAFAKNHEIAVVHDFAYGALGTEQEAPISFLQSAGAKEVGVELYTLSKTYNMAGWRVAFAAGNAEIIEAINVIQDHLFVGLFPALQEAGAYALTNNENVEALVALYNRRRNVFVKAAAAIGWQAYPSTGAFYTWMPVPKGYTSVSFANFLLEEVAVAVAPGSGFGDGGEGYVRIGLLVEEARLEEAIKRIATLQLIF</sequence>
<dbReference type="Pfam" id="PF00155">
    <property type="entry name" value="Aminotran_1_2"/>
    <property type="match status" value="1"/>
</dbReference>
<proteinExistence type="predicted"/>
<evidence type="ECO:0000313" key="5">
    <source>
        <dbReference type="EMBL" id="EOT26468.1"/>
    </source>
</evidence>
<feature type="domain" description="Aminotransferase class I/classII large" evidence="4">
    <location>
        <begin position="31"/>
        <end position="381"/>
    </location>
</feature>
<dbReference type="InterPro" id="IPR015421">
    <property type="entry name" value="PyrdxlP-dep_Trfase_major"/>
</dbReference>
<comment type="caution">
    <text evidence="5">The sequence shown here is derived from an EMBL/GenBank/DDBJ whole genome shotgun (WGS) entry which is preliminary data.</text>
</comment>
<dbReference type="Gene3D" id="3.90.1150.10">
    <property type="entry name" value="Aspartate Aminotransferase, domain 1"/>
    <property type="match status" value="1"/>
</dbReference>
<protein>
    <recommendedName>
        <fullName evidence="4">Aminotransferase class I/classII large domain-containing protein</fullName>
    </recommendedName>
</protein>
<dbReference type="PANTHER" id="PTHR42832">
    <property type="entry name" value="AMINO ACID AMINOTRANSFERASE"/>
    <property type="match status" value="1"/>
</dbReference>
<dbReference type="STRING" id="41997.RV16_GL001413"/>
<evidence type="ECO:0000256" key="3">
    <source>
        <dbReference type="ARBA" id="ARBA00022679"/>
    </source>
</evidence>
<dbReference type="PATRIC" id="fig|1139996.3.peg.2206"/>
<dbReference type="CDD" id="cd00609">
    <property type="entry name" value="AAT_like"/>
    <property type="match status" value="1"/>
</dbReference>
<evidence type="ECO:0000313" key="6">
    <source>
        <dbReference type="Proteomes" id="UP000014136"/>
    </source>
</evidence>
<dbReference type="EMBL" id="AHYT01000010">
    <property type="protein sequence ID" value="EOT26468.1"/>
    <property type="molecule type" value="Genomic_DNA"/>
</dbReference>
<dbReference type="Proteomes" id="UP000014136">
    <property type="component" value="Unassembled WGS sequence"/>
</dbReference>
<dbReference type="Gene3D" id="3.40.640.10">
    <property type="entry name" value="Type I PLP-dependent aspartate aminotransferase-like (Major domain)"/>
    <property type="match status" value="1"/>
</dbReference>
<dbReference type="RefSeq" id="WP_016176003.1">
    <property type="nucleotide sequence ID" value="NZ_KE136390.1"/>
</dbReference>
<dbReference type="PANTHER" id="PTHR42832:SF3">
    <property type="entry name" value="L-GLUTAMINE--4-(METHYLSULFANYL)-2-OXOBUTANOATE AMINOTRANSFERASE"/>
    <property type="match status" value="1"/>
</dbReference>
<keyword evidence="2" id="KW-0032">Aminotransferase</keyword>
<dbReference type="InterPro" id="IPR004839">
    <property type="entry name" value="Aminotransferase_I/II_large"/>
</dbReference>
<gene>
    <name evidence="5" type="ORF">OMQ_02243</name>
</gene>
<evidence type="ECO:0000259" key="4">
    <source>
        <dbReference type="Pfam" id="PF00155"/>
    </source>
</evidence>
<evidence type="ECO:0000256" key="1">
    <source>
        <dbReference type="ARBA" id="ARBA00001933"/>
    </source>
</evidence>
<organism evidence="5 6">
    <name type="scientific">Enterococcus saccharolyticus subsp. saccharolyticus ATCC 43076</name>
    <dbReference type="NCBI Taxonomy" id="1139996"/>
    <lineage>
        <taxon>Bacteria</taxon>
        <taxon>Bacillati</taxon>
        <taxon>Bacillota</taxon>
        <taxon>Bacilli</taxon>
        <taxon>Lactobacillales</taxon>
        <taxon>Enterococcaceae</taxon>
        <taxon>Enterococcus</taxon>
    </lineage>
</organism>
<dbReference type="SUPFAM" id="SSF53383">
    <property type="entry name" value="PLP-dependent transferases"/>
    <property type="match status" value="1"/>
</dbReference>
<name>S0NIS2_9ENTE</name>
<keyword evidence="3" id="KW-0808">Transferase</keyword>
<dbReference type="GO" id="GO:0030170">
    <property type="term" value="F:pyridoxal phosphate binding"/>
    <property type="evidence" value="ECO:0007669"/>
    <property type="project" value="InterPro"/>
</dbReference>
<dbReference type="InterPro" id="IPR015422">
    <property type="entry name" value="PyrdxlP-dep_Trfase_small"/>
</dbReference>
<dbReference type="OrthoDB" id="9802328at2"/>
<dbReference type="NCBIfam" id="NF005977">
    <property type="entry name" value="PRK08068.1"/>
    <property type="match status" value="1"/>
</dbReference>
<keyword evidence="6" id="KW-1185">Reference proteome</keyword>
<dbReference type="AlphaFoldDB" id="S0NIS2"/>
<accession>S0NIS2</accession>
<dbReference type="InterPro" id="IPR015424">
    <property type="entry name" value="PyrdxlP-dep_Trfase"/>
</dbReference>
<reference evidence="5 6" key="1">
    <citation type="submission" date="2013-03" db="EMBL/GenBank/DDBJ databases">
        <title>The Genome Sequence of Enterococcus saccharolyticus ATCC_43076 (Illumina only assembly).</title>
        <authorList>
            <consortium name="The Broad Institute Genomics Platform"/>
            <consortium name="The Broad Institute Genome Sequencing Center for Infectious Disease"/>
            <person name="Earl A."/>
            <person name="Russ C."/>
            <person name="Gilmore M."/>
            <person name="Surin D."/>
            <person name="Walker B."/>
            <person name="Young S."/>
            <person name="Zeng Q."/>
            <person name="Gargeya S."/>
            <person name="Fitzgerald M."/>
            <person name="Haas B."/>
            <person name="Abouelleil A."/>
            <person name="Allen A.W."/>
            <person name="Alvarado L."/>
            <person name="Arachchi H.M."/>
            <person name="Berlin A.M."/>
            <person name="Chapman S.B."/>
            <person name="Gainer-Dewar J."/>
            <person name="Goldberg J."/>
            <person name="Griggs A."/>
            <person name="Gujja S."/>
            <person name="Hansen M."/>
            <person name="Howarth C."/>
            <person name="Imamovic A."/>
            <person name="Ireland A."/>
            <person name="Larimer J."/>
            <person name="McCowan C."/>
            <person name="Murphy C."/>
            <person name="Pearson M."/>
            <person name="Poon T.W."/>
            <person name="Priest M."/>
            <person name="Roberts A."/>
            <person name="Saif S."/>
            <person name="Shea T."/>
            <person name="Sisk P."/>
            <person name="Sykes S."/>
            <person name="Wortman J."/>
            <person name="Nusbaum C."/>
            <person name="Birren B."/>
        </authorList>
    </citation>
    <scope>NUCLEOTIDE SEQUENCE [LARGE SCALE GENOMIC DNA]</scope>
    <source>
        <strain evidence="5 6">ATCC 43076</strain>
    </source>
</reference>
<dbReference type="GO" id="GO:0008483">
    <property type="term" value="F:transaminase activity"/>
    <property type="evidence" value="ECO:0007669"/>
    <property type="project" value="UniProtKB-KW"/>
</dbReference>
<dbReference type="HOGENOM" id="CLU_017584_4_5_9"/>
<dbReference type="eggNOG" id="COG0436">
    <property type="taxonomic scope" value="Bacteria"/>
</dbReference>
<dbReference type="InterPro" id="IPR050881">
    <property type="entry name" value="LL-DAP_aminotransferase"/>
</dbReference>
<comment type="cofactor">
    <cofactor evidence="1">
        <name>pyridoxal 5'-phosphate</name>
        <dbReference type="ChEBI" id="CHEBI:597326"/>
    </cofactor>
</comment>